<feature type="domain" description="CUE" evidence="7">
    <location>
        <begin position="287"/>
        <end position="328"/>
    </location>
</feature>
<evidence type="ECO:0000313" key="8">
    <source>
        <dbReference type="EMBL" id="KIJ37469.1"/>
    </source>
</evidence>
<dbReference type="SUPFAM" id="SSF144091">
    <property type="entry name" value="Rhomboid-like"/>
    <property type="match status" value="1"/>
</dbReference>
<dbReference type="AlphaFoldDB" id="A0A0C9URP0"/>
<name>A0A0C9URP0_SPHS4</name>
<evidence type="ECO:0000256" key="1">
    <source>
        <dbReference type="ARBA" id="ARBA00004141"/>
    </source>
</evidence>
<gene>
    <name evidence="8" type="ORF">M422DRAFT_231883</name>
</gene>
<evidence type="ECO:0000256" key="3">
    <source>
        <dbReference type="ARBA" id="ARBA00022989"/>
    </source>
</evidence>
<dbReference type="GO" id="GO:0043130">
    <property type="term" value="F:ubiquitin binding"/>
    <property type="evidence" value="ECO:0007669"/>
    <property type="project" value="InterPro"/>
</dbReference>
<dbReference type="InterPro" id="IPR022764">
    <property type="entry name" value="Peptidase_S54_rhomboid_dom"/>
</dbReference>
<feature type="transmembrane region" description="Helical" evidence="6">
    <location>
        <begin position="85"/>
        <end position="107"/>
    </location>
</feature>
<keyword evidence="9" id="KW-1185">Reference proteome</keyword>
<comment type="subcellular location">
    <subcellularLocation>
        <location evidence="1">Membrane</location>
        <topology evidence="1">Multi-pass membrane protein</topology>
    </subcellularLocation>
</comment>
<accession>A0A0C9URP0</accession>
<keyword evidence="2 6" id="KW-0812">Transmembrane</keyword>
<reference evidence="8 9" key="1">
    <citation type="submission" date="2014-06" db="EMBL/GenBank/DDBJ databases">
        <title>Evolutionary Origins and Diversification of the Mycorrhizal Mutualists.</title>
        <authorList>
            <consortium name="DOE Joint Genome Institute"/>
            <consortium name="Mycorrhizal Genomics Consortium"/>
            <person name="Kohler A."/>
            <person name="Kuo A."/>
            <person name="Nagy L.G."/>
            <person name="Floudas D."/>
            <person name="Copeland A."/>
            <person name="Barry K.W."/>
            <person name="Cichocki N."/>
            <person name="Veneault-Fourrey C."/>
            <person name="LaButti K."/>
            <person name="Lindquist E.A."/>
            <person name="Lipzen A."/>
            <person name="Lundell T."/>
            <person name="Morin E."/>
            <person name="Murat C."/>
            <person name="Riley R."/>
            <person name="Ohm R."/>
            <person name="Sun H."/>
            <person name="Tunlid A."/>
            <person name="Henrissat B."/>
            <person name="Grigoriev I.V."/>
            <person name="Hibbett D.S."/>
            <person name="Martin F."/>
        </authorList>
    </citation>
    <scope>NUCLEOTIDE SEQUENCE [LARGE SCALE GENOMIC DNA]</scope>
    <source>
        <strain evidence="8 9">SS14</strain>
    </source>
</reference>
<evidence type="ECO:0000256" key="4">
    <source>
        <dbReference type="ARBA" id="ARBA00023136"/>
    </source>
</evidence>
<dbReference type="Proteomes" id="UP000054279">
    <property type="component" value="Unassembled WGS sequence"/>
</dbReference>
<evidence type="ECO:0000259" key="7">
    <source>
        <dbReference type="PROSITE" id="PS51140"/>
    </source>
</evidence>
<dbReference type="GO" id="GO:0016020">
    <property type="term" value="C:membrane"/>
    <property type="evidence" value="ECO:0007669"/>
    <property type="project" value="UniProtKB-SubCell"/>
</dbReference>
<dbReference type="EMBL" id="KN837169">
    <property type="protein sequence ID" value="KIJ37469.1"/>
    <property type="molecule type" value="Genomic_DNA"/>
</dbReference>
<dbReference type="Gene3D" id="1.20.1540.10">
    <property type="entry name" value="Rhomboid-like"/>
    <property type="match status" value="1"/>
</dbReference>
<dbReference type="GO" id="GO:0004252">
    <property type="term" value="F:serine-type endopeptidase activity"/>
    <property type="evidence" value="ECO:0007669"/>
    <property type="project" value="InterPro"/>
</dbReference>
<keyword evidence="3 6" id="KW-1133">Transmembrane helix</keyword>
<dbReference type="Pfam" id="PF01694">
    <property type="entry name" value="Rhomboid"/>
    <property type="match status" value="1"/>
</dbReference>
<dbReference type="PROSITE" id="PS51140">
    <property type="entry name" value="CUE"/>
    <property type="match status" value="1"/>
</dbReference>
<dbReference type="OrthoDB" id="272778at2759"/>
<evidence type="ECO:0000256" key="6">
    <source>
        <dbReference type="SAM" id="Phobius"/>
    </source>
</evidence>
<protein>
    <submittedName>
        <fullName evidence="8">Unplaced genomic scaffold SPHSTscaffold_94, whole genome shotgun sequence</fullName>
    </submittedName>
</protein>
<feature type="region of interest" description="Disordered" evidence="5">
    <location>
        <begin position="217"/>
        <end position="265"/>
    </location>
</feature>
<evidence type="ECO:0000256" key="2">
    <source>
        <dbReference type="ARBA" id="ARBA00022692"/>
    </source>
</evidence>
<organism evidence="8 9">
    <name type="scientific">Sphaerobolus stellatus (strain SS14)</name>
    <dbReference type="NCBI Taxonomy" id="990650"/>
    <lineage>
        <taxon>Eukaryota</taxon>
        <taxon>Fungi</taxon>
        <taxon>Dikarya</taxon>
        <taxon>Basidiomycota</taxon>
        <taxon>Agaricomycotina</taxon>
        <taxon>Agaricomycetes</taxon>
        <taxon>Phallomycetidae</taxon>
        <taxon>Geastrales</taxon>
        <taxon>Sphaerobolaceae</taxon>
        <taxon>Sphaerobolus</taxon>
    </lineage>
</organism>
<dbReference type="InterPro" id="IPR035952">
    <property type="entry name" value="Rhomboid-like_sf"/>
</dbReference>
<dbReference type="InterPro" id="IPR003892">
    <property type="entry name" value="CUE"/>
</dbReference>
<feature type="compositionally biased region" description="Polar residues" evidence="5">
    <location>
        <begin position="218"/>
        <end position="231"/>
    </location>
</feature>
<dbReference type="PANTHER" id="PTHR43066">
    <property type="entry name" value="RHOMBOID-RELATED PROTEIN"/>
    <property type="match status" value="1"/>
</dbReference>
<feature type="transmembrane region" description="Helical" evidence="6">
    <location>
        <begin position="151"/>
        <end position="177"/>
    </location>
</feature>
<proteinExistence type="predicted"/>
<dbReference type="HOGENOM" id="CLU_057574_2_0_1"/>
<dbReference type="PANTHER" id="PTHR43066:SF21">
    <property type="entry name" value="UBIQUITIN-ASSOCIATED DOMAIN-CONTAINING PROTEIN 2"/>
    <property type="match status" value="1"/>
</dbReference>
<keyword evidence="4 6" id="KW-0472">Membrane</keyword>
<evidence type="ECO:0000256" key="5">
    <source>
        <dbReference type="SAM" id="MobiDB-lite"/>
    </source>
</evidence>
<sequence>MSFANAPVSKGIMMGLGAASLLVSLFDIKPYFHLQLVPHISRHHQYWRLLSSHLACTSSSSLLLMELVLYGTSITVERQFGSVKYASFITVSALLSSTLSFLSLLLFHRIGIDALPSGPIAILFSALYQYHRLVPPAYTFQIFSVKLSNNSFIYILAWQLIATQFPGSLVAALVGILTGQLYRADVFGLKSYRLPRGLQNFGRIYILPMIGSLRPPRRSNQAMPEDISQQPEVLEPITTARPPQEAAGNRRTSAETAGPAAGSGSSVMGQWVNELTGQAAAAGIRVPTEAEINQLVNMFPDIPRESIVLALRRSPDIEHAVETLLGSAR</sequence>
<evidence type="ECO:0000313" key="9">
    <source>
        <dbReference type="Proteomes" id="UP000054279"/>
    </source>
</evidence>